<accession>A0A1W1XLY7</accession>
<dbReference type="RefSeq" id="WP_084057906.1">
    <property type="nucleotide sequence ID" value="NZ_FWXF01000011.1"/>
</dbReference>
<evidence type="ECO:0000313" key="5">
    <source>
        <dbReference type="Proteomes" id="UP000192783"/>
    </source>
</evidence>
<evidence type="ECO:0000313" key="4">
    <source>
        <dbReference type="EMBL" id="SMC24989.1"/>
    </source>
</evidence>
<dbReference type="InterPro" id="IPR007886">
    <property type="entry name" value="AlaDH/PNT_N"/>
</dbReference>
<dbReference type="GO" id="GO:0006524">
    <property type="term" value="P:alanine catabolic process"/>
    <property type="evidence" value="ECO:0007669"/>
    <property type="project" value="TreeGrafter"/>
</dbReference>
<evidence type="ECO:0000256" key="1">
    <source>
        <dbReference type="ARBA" id="ARBA00023002"/>
    </source>
</evidence>
<dbReference type="Pfam" id="PF05222">
    <property type="entry name" value="AlaDh_PNT_N"/>
    <property type="match status" value="1"/>
</dbReference>
<keyword evidence="5" id="KW-1185">Reference proteome</keyword>
<dbReference type="SUPFAM" id="SSF52283">
    <property type="entry name" value="Formate/glycerate dehydrogenase catalytic domain-like"/>
    <property type="match status" value="1"/>
</dbReference>
<protein>
    <submittedName>
        <fullName evidence="4">Alanine dehydrogenase</fullName>
    </submittedName>
</protein>
<dbReference type="InterPro" id="IPR036291">
    <property type="entry name" value="NAD(P)-bd_dom_sf"/>
</dbReference>
<feature type="domain" description="Alanine dehydrogenase/pyridine nucleotide transhydrogenase N-terminal" evidence="3">
    <location>
        <begin position="4"/>
        <end position="137"/>
    </location>
</feature>
<sequence>MHIGVLKEVKPDEYRVPVLPGNVRELLQTGHEVTVESGAGAGAGFLDEAYREAGAHVVSTAWELSEAADLLVKVKEPVEDEFAIFRPGQILFCYLHSETRPKLVDMLLERRLTAVAFENVRESDGSAPLLRPMSVIAGQQAVLQGMQFLWNHRGGVGKSLVVYPGLEAPVVVVLGAGVAGREAARVAAALGCRVHVFEINQHTINAWAPMAPPNVHLHNVHGVDPAPYVITADMVVNTATVPPHSHRHLIDRHLVRRMKKGSVIVDVTANLQGAVETIDRYTTHSDPVWEVDGVIHFAVTNIPGAVAHTASQALALEVYPYLRLLADHGIPEAFHRCGALLEGVTAMGGCLTWREAGVFQGRSWMPPEKALESLWPV</sequence>
<evidence type="ECO:0000259" key="3">
    <source>
        <dbReference type="SMART" id="SM01003"/>
    </source>
</evidence>
<dbReference type="SUPFAM" id="SSF51735">
    <property type="entry name" value="NAD(P)-binding Rossmann-fold domains"/>
    <property type="match status" value="1"/>
</dbReference>
<feature type="domain" description="Alanine dehydrogenase/pyridine nucleotide transhydrogenase NAD(H)-binding" evidence="2">
    <location>
        <begin position="149"/>
        <end position="298"/>
    </location>
</feature>
<dbReference type="AlphaFoldDB" id="A0A1W1XLY7"/>
<dbReference type="GO" id="GO:0005886">
    <property type="term" value="C:plasma membrane"/>
    <property type="evidence" value="ECO:0007669"/>
    <property type="project" value="TreeGrafter"/>
</dbReference>
<dbReference type="SMART" id="SM01002">
    <property type="entry name" value="AlaDh_PNT_C"/>
    <property type="match status" value="1"/>
</dbReference>
<gene>
    <name evidence="4" type="ORF">SAMN02746041_02177</name>
</gene>
<name>A0A1W1XLY7_9BACT</name>
<keyword evidence="1" id="KW-0560">Oxidoreductase</keyword>
<evidence type="ECO:0000259" key="2">
    <source>
        <dbReference type="SMART" id="SM01002"/>
    </source>
</evidence>
<dbReference type="OrthoDB" id="9804592at2"/>
<dbReference type="SMART" id="SM01003">
    <property type="entry name" value="AlaDh_PNT_N"/>
    <property type="match status" value="1"/>
</dbReference>
<proteinExistence type="predicted"/>
<dbReference type="PANTHER" id="PTHR42795">
    <property type="entry name" value="ALANINE DEHYDROGENASE"/>
    <property type="match status" value="1"/>
</dbReference>
<reference evidence="4 5" key="1">
    <citation type="submission" date="2017-04" db="EMBL/GenBank/DDBJ databases">
        <authorList>
            <person name="Afonso C.L."/>
            <person name="Miller P.J."/>
            <person name="Scott M.A."/>
            <person name="Spackman E."/>
            <person name="Goraichik I."/>
            <person name="Dimitrov K.M."/>
            <person name="Suarez D.L."/>
            <person name="Swayne D.E."/>
        </authorList>
    </citation>
    <scope>NUCLEOTIDE SEQUENCE [LARGE SCALE GENOMIC DNA]</scope>
    <source>
        <strain evidence="4 5">DSM 13146</strain>
    </source>
</reference>
<dbReference type="PANTHER" id="PTHR42795:SF1">
    <property type="entry name" value="ALANINE DEHYDROGENASE"/>
    <property type="match status" value="1"/>
</dbReference>
<organism evidence="4 5">
    <name type="scientific">Desulfacinum hydrothermale DSM 13146</name>
    <dbReference type="NCBI Taxonomy" id="1121390"/>
    <lineage>
        <taxon>Bacteria</taxon>
        <taxon>Pseudomonadati</taxon>
        <taxon>Thermodesulfobacteriota</taxon>
        <taxon>Syntrophobacteria</taxon>
        <taxon>Syntrophobacterales</taxon>
        <taxon>Syntrophobacteraceae</taxon>
        <taxon>Desulfacinum</taxon>
    </lineage>
</organism>
<dbReference type="Proteomes" id="UP000192783">
    <property type="component" value="Unassembled WGS sequence"/>
</dbReference>
<dbReference type="Gene3D" id="3.40.50.720">
    <property type="entry name" value="NAD(P)-binding Rossmann-like Domain"/>
    <property type="match status" value="2"/>
</dbReference>
<dbReference type="Pfam" id="PF01262">
    <property type="entry name" value="AlaDh_PNT_C"/>
    <property type="match status" value="1"/>
</dbReference>
<dbReference type="InterPro" id="IPR007698">
    <property type="entry name" value="AlaDH/PNT_NAD(H)-bd"/>
</dbReference>
<dbReference type="GO" id="GO:0000286">
    <property type="term" value="F:alanine dehydrogenase activity"/>
    <property type="evidence" value="ECO:0007669"/>
    <property type="project" value="TreeGrafter"/>
</dbReference>
<dbReference type="EMBL" id="FWXF01000011">
    <property type="protein sequence ID" value="SMC24989.1"/>
    <property type="molecule type" value="Genomic_DNA"/>
</dbReference>
<dbReference type="STRING" id="1121390.SAMN02746041_02177"/>